<keyword evidence="2" id="KW-1185">Reference proteome</keyword>
<protein>
    <submittedName>
        <fullName evidence="1">Uncharacterized protein</fullName>
    </submittedName>
</protein>
<proteinExistence type="predicted"/>
<name>A0AAN4ZGA9_9BILA</name>
<gene>
    <name evidence="1" type="ORF">PMAYCL1PPCAC_08711</name>
</gene>
<accession>A0AAN4ZGA9</accession>
<dbReference type="Proteomes" id="UP001328107">
    <property type="component" value="Unassembled WGS sequence"/>
</dbReference>
<reference evidence="2" key="1">
    <citation type="submission" date="2022-10" db="EMBL/GenBank/DDBJ databases">
        <title>Genome assembly of Pristionchus species.</title>
        <authorList>
            <person name="Yoshida K."/>
            <person name="Sommer R.J."/>
        </authorList>
    </citation>
    <scope>NUCLEOTIDE SEQUENCE [LARGE SCALE GENOMIC DNA]</scope>
    <source>
        <strain evidence="2">RS5460</strain>
    </source>
</reference>
<organism evidence="1 2">
    <name type="scientific">Pristionchus mayeri</name>
    <dbReference type="NCBI Taxonomy" id="1317129"/>
    <lineage>
        <taxon>Eukaryota</taxon>
        <taxon>Metazoa</taxon>
        <taxon>Ecdysozoa</taxon>
        <taxon>Nematoda</taxon>
        <taxon>Chromadorea</taxon>
        <taxon>Rhabditida</taxon>
        <taxon>Rhabditina</taxon>
        <taxon>Diplogasteromorpha</taxon>
        <taxon>Diplogasteroidea</taxon>
        <taxon>Neodiplogasteridae</taxon>
        <taxon>Pristionchus</taxon>
    </lineage>
</organism>
<evidence type="ECO:0000313" key="1">
    <source>
        <dbReference type="EMBL" id="GMR38516.1"/>
    </source>
</evidence>
<dbReference type="EMBL" id="BTRK01000002">
    <property type="protein sequence ID" value="GMR38516.1"/>
    <property type="molecule type" value="Genomic_DNA"/>
</dbReference>
<sequence length="90" mass="10538">HLSTMRLSMETACLSQMQHDHTIRPSFICKYESRSKQVMWVQSRKRAAIFMRVLPIGQSRDTFRESIERSSSSWLFKLFLISASLFSYGS</sequence>
<feature type="non-terminal residue" evidence="1">
    <location>
        <position position="90"/>
    </location>
</feature>
<evidence type="ECO:0000313" key="2">
    <source>
        <dbReference type="Proteomes" id="UP001328107"/>
    </source>
</evidence>
<dbReference type="AlphaFoldDB" id="A0AAN4ZGA9"/>
<comment type="caution">
    <text evidence="1">The sequence shown here is derived from an EMBL/GenBank/DDBJ whole genome shotgun (WGS) entry which is preliminary data.</text>
</comment>
<feature type="non-terminal residue" evidence="1">
    <location>
        <position position="1"/>
    </location>
</feature>